<evidence type="ECO:0000256" key="4">
    <source>
        <dbReference type="ARBA" id="ARBA00022741"/>
    </source>
</evidence>
<dbReference type="GO" id="GO:0005524">
    <property type="term" value="F:ATP binding"/>
    <property type="evidence" value="ECO:0007669"/>
    <property type="project" value="UniProtKB-UniRule"/>
</dbReference>
<sequence length="455" mass="50219">MNNINALLDSIQETIGAFTACCLPTPTLSINRRSFKVIKLLGEGGFSFVYLVQDVATGRLYALKKIRCPFGSEGVQDAMKEAEMYRTFQHENLVRMVDTCVVTDKDGSKIVYIFLPYYKRGNLLDAISANLLHHTHFSEVDMLRFFRGVCYGVRALHAHRLPNVPVLSREQDEATRGAIEAWDSRDRKSGGNGSMRRQGSNMSFQSFQSASSPSMQHPSSSSLTVFGEPTSPSSPSSGARSPYGPNGYTQQQSPQHHLSFDHTSPSSLSGGRSGGGQESGDPNEQESDEATMVPFAHRDIKPANVLIADDGQTPVLMDFGSMARARVKIQTRQQALFEQDLAAEQCSMPYRAPELFDVKTGATLDEKVDIWSLGCTLYAMAYGTSPFETNQINQGGSIALAVLNGTVRFPTAAQQDRYSSEFRDLILWMLVVDPTQRPDIHQVIERVDSLLARPI</sequence>
<keyword evidence="5" id="KW-0418">Kinase</keyword>
<dbReference type="GO" id="GO:0004674">
    <property type="term" value="F:protein serine/threonine kinase activity"/>
    <property type="evidence" value="ECO:0007669"/>
    <property type="project" value="UniProtKB-KW"/>
</dbReference>
<dbReference type="SMART" id="SM00220">
    <property type="entry name" value="S_TKc"/>
    <property type="match status" value="1"/>
</dbReference>
<dbReference type="Proteomes" id="UP000807716">
    <property type="component" value="Unassembled WGS sequence"/>
</dbReference>
<dbReference type="SUPFAM" id="SSF56112">
    <property type="entry name" value="Protein kinase-like (PK-like)"/>
    <property type="match status" value="1"/>
</dbReference>
<comment type="similarity">
    <text evidence="10">Belongs to the protein kinase superfamily.</text>
</comment>
<reference evidence="13" key="1">
    <citation type="journal article" date="2020" name="Fungal Divers.">
        <title>Resolving the Mortierellaceae phylogeny through synthesis of multi-gene phylogenetics and phylogenomics.</title>
        <authorList>
            <person name="Vandepol N."/>
            <person name="Liber J."/>
            <person name="Desiro A."/>
            <person name="Na H."/>
            <person name="Kennedy M."/>
            <person name="Barry K."/>
            <person name="Grigoriev I.V."/>
            <person name="Miller A.N."/>
            <person name="O'Donnell K."/>
            <person name="Stajich J.E."/>
            <person name="Bonito G."/>
        </authorList>
    </citation>
    <scope>NUCLEOTIDE SEQUENCE</scope>
    <source>
        <strain evidence="13">BC1065</strain>
    </source>
</reference>
<comment type="catalytic activity">
    <reaction evidence="7">
        <text>L-threonyl-[protein] + ATP = O-phospho-L-threonyl-[protein] + ADP + H(+)</text>
        <dbReference type="Rhea" id="RHEA:46608"/>
        <dbReference type="Rhea" id="RHEA-COMP:11060"/>
        <dbReference type="Rhea" id="RHEA-COMP:11605"/>
        <dbReference type="ChEBI" id="CHEBI:15378"/>
        <dbReference type="ChEBI" id="CHEBI:30013"/>
        <dbReference type="ChEBI" id="CHEBI:30616"/>
        <dbReference type="ChEBI" id="CHEBI:61977"/>
        <dbReference type="ChEBI" id="CHEBI:456216"/>
        <dbReference type="EC" id="2.7.11.1"/>
    </reaction>
</comment>
<evidence type="ECO:0000259" key="12">
    <source>
        <dbReference type="PROSITE" id="PS50011"/>
    </source>
</evidence>
<dbReference type="GO" id="GO:0005773">
    <property type="term" value="C:vacuole"/>
    <property type="evidence" value="ECO:0007669"/>
    <property type="project" value="GOC"/>
</dbReference>
<evidence type="ECO:0000313" key="14">
    <source>
        <dbReference type="Proteomes" id="UP000807716"/>
    </source>
</evidence>
<dbReference type="PANTHER" id="PTHR45998">
    <property type="entry name" value="SERINE/THREONINE-PROTEIN KINASE 16"/>
    <property type="match status" value="1"/>
</dbReference>
<feature type="compositionally biased region" description="Low complexity" evidence="11">
    <location>
        <begin position="200"/>
        <end position="245"/>
    </location>
</feature>
<name>A0A9P6UCS6_9FUNG</name>
<feature type="region of interest" description="Disordered" evidence="11">
    <location>
        <begin position="170"/>
        <end position="289"/>
    </location>
</feature>
<dbReference type="PROSITE" id="PS00107">
    <property type="entry name" value="PROTEIN_KINASE_ATP"/>
    <property type="match status" value="1"/>
</dbReference>
<dbReference type="AlphaFoldDB" id="A0A9P6UCS6"/>
<evidence type="ECO:0000256" key="3">
    <source>
        <dbReference type="ARBA" id="ARBA00022679"/>
    </source>
</evidence>
<dbReference type="PANTHER" id="PTHR45998:SF2">
    <property type="entry name" value="SERINE_THREONINE-PROTEIN KINASE 16"/>
    <property type="match status" value="1"/>
</dbReference>
<comment type="caution">
    <text evidence="13">The sequence shown here is derived from an EMBL/GenBank/DDBJ whole genome shotgun (WGS) entry which is preliminary data.</text>
</comment>
<dbReference type="InterPro" id="IPR017441">
    <property type="entry name" value="Protein_kinase_ATP_BS"/>
</dbReference>
<comment type="catalytic activity">
    <reaction evidence="8">
        <text>L-seryl-[protein] + ATP = O-phospho-L-seryl-[protein] + ADP + H(+)</text>
        <dbReference type="Rhea" id="RHEA:17989"/>
        <dbReference type="Rhea" id="RHEA-COMP:9863"/>
        <dbReference type="Rhea" id="RHEA-COMP:11604"/>
        <dbReference type="ChEBI" id="CHEBI:15378"/>
        <dbReference type="ChEBI" id="CHEBI:29999"/>
        <dbReference type="ChEBI" id="CHEBI:30616"/>
        <dbReference type="ChEBI" id="CHEBI:83421"/>
        <dbReference type="ChEBI" id="CHEBI:456216"/>
        <dbReference type="EC" id="2.7.11.1"/>
    </reaction>
</comment>
<feature type="binding site" evidence="9">
    <location>
        <position position="64"/>
    </location>
    <ligand>
        <name>ATP</name>
        <dbReference type="ChEBI" id="CHEBI:30616"/>
    </ligand>
</feature>
<keyword evidence="4 9" id="KW-0547">Nucleotide-binding</keyword>
<proteinExistence type="inferred from homology"/>
<evidence type="ECO:0000256" key="8">
    <source>
        <dbReference type="ARBA" id="ARBA00048679"/>
    </source>
</evidence>
<dbReference type="GO" id="GO:0005794">
    <property type="term" value="C:Golgi apparatus"/>
    <property type="evidence" value="ECO:0007669"/>
    <property type="project" value="TreeGrafter"/>
</dbReference>
<dbReference type="EMBL" id="JAAAJB010000015">
    <property type="protein sequence ID" value="KAG0269938.1"/>
    <property type="molecule type" value="Genomic_DNA"/>
</dbReference>
<dbReference type="PROSITE" id="PS50011">
    <property type="entry name" value="PROTEIN_KINASE_DOM"/>
    <property type="match status" value="1"/>
</dbReference>
<evidence type="ECO:0000256" key="11">
    <source>
        <dbReference type="SAM" id="MobiDB-lite"/>
    </source>
</evidence>
<evidence type="ECO:0000256" key="6">
    <source>
        <dbReference type="ARBA" id="ARBA00022840"/>
    </source>
</evidence>
<evidence type="ECO:0000256" key="5">
    <source>
        <dbReference type="ARBA" id="ARBA00022777"/>
    </source>
</evidence>
<organism evidence="13 14">
    <name type="scientific">Actinomortierella ambigua</name>
    <dbReference type="NCBI Taxonomy" id="1343610"/>
    <lineage>
        <taxon>Eukaryota</taxon>
        <taxon>Fungi</taxon>
        <taxon>Fungi incertae sedis</taxon>
        <taxon>Mucoromycota</taxon>
        <taxon>Mortierellomycotina</taxon>
        <taxon>Mortierellomycetes</taxon>
        <taxon>Mortierellales</taxon>
        <taxon>Mortierellaceae</taxon>
        <taxon>Actinomortierella</taxon>
    </lineage>
</organism>
<dbReference type="GO" id="GO:0032889">
    <property type="term" value="P:regulation of vacuole fusion, non-autophagic"/>
    <property type="evidence" value="ECO:0007669"/>
    <property type="project" value="TreeGrafter"/>
</dbReference>
<evidence type="ECO:0000256" key="10">
    <source>
        <dbReference type="RuleBase" id="RU000304"/>
    </source>
</evidence>
<accession>A0A9P6UCS6</accession>
<dbReference type="OrthoDB" id="248923at2759"/>
<evidence type="ECO:0000313" key="13">
    <source>
        <dbReference type="EMBL" id="KAG0269938.1"/>
    </source>
</evidence>
<gene>
    <name evidence="13" type="ORF">DFQ27_001487</name>
</gene>
<evidence type="ECO:0000256" key="7">
    <source>
        <dbReference type="ARBA" id="ARBA00047899"/>
    </source>
</evidence>
<dbReference type="GO" id="GO:0006624">
    <property type="term" value="P:vacuolar protein processing"/>
    <property type="evidence" value="ECO:0007669"/>
    <property type="project" value="TreeGrafter"/>
</dbReference>
<keyword evidence="3" id="KW-0808">Transferase</keyword>
<keyword evidence="2 10" id="KW-0723">Serine/threonine-protein kinase</keyword>
<evidence type="ECO:0000256" key="2">
    <source>
        <dbReference type="ARBA" id="ARBA00022527"/>
    </source>
</evidence>
<feature type="compositionally biased region" description="Polar residues" evidence="11">
    <location>
        <begin position="247"/>
        <end position="256"/>
    </location>
</feature>
<feature type="domain" description="Protein kinase" evidence="12">
    <location>
        <begin position="35"/>
        <end position="451"/>
    </location>
</feature>
<keyword evidence="6 9" id="KW-0067">ATP-binding</keyword>
<dbReference type="Gene3D" id="1.10.510.10">
    <property type="entry name" value="Transferase(Phosphotransferase) domain 1"/>
    <property type="match status" value="2"/>
</dbReference>
<keyword evidence="14" id="KW-1185">Reference proteome</keyword>
<protein>
    <recommendedName>
        <fullName evidence="1">non-specific serine/threonine protein kinase</fullName>
        <ecNumber evidence="1">2.7.11.1</ecNumber>
    </recommendedName>
</protein>
<evidence type="ECO:0000256" key="9">
    <source>
        <dbReference type="PROSITE-ProRule" id="PRU10141"/>
    </source>
</evidence>
<dbReference type="EC" id="2.7.11.1" evidence="1"/>
<dbReference type="Pfam" id="PF00069">
    <property type="entry name" value="Pkinase"/>
    <property type="match status" value="2"/>
</dbReference>
<dbReference type="PROSITE" id="PS00108">
    <property type="entry name" value="PROTEIN_KINASE_ST"/>
    <property type="match status" value="1"/>
</dbReference>
<dbReference type="InterPro" id="IPR052239">
    <property type="entry name" value="Ser/Thr-specific_kinases"/>
</dbReference>
<evidence type="ECO:0000256" key="1">
    <source>
        <dbReference type="ARBA" id="ARBA00012513"/>
    </source>
</evidence>
<dbReference type="InterPro" id="IPR000719">
    <property type="entry name" value="Prot_kinase_dom"/>
</dbReference>
<dbReference type="InterPro" id="IPR008271">
    <property type="entry name" value="Ser/Thr_kinase_AS"/>
</dbReference>
<dbReference type="InterPro" id="IPR011009">
    <property type="entry name" value="Kinase-like_dom_sf"/>
</dbReference>